<dbReference type="PANTHER" id="PTHR30272">
    <property type="entry name" value="3-HYDROXYACYL-[ACYL-CARRIER-PROTEIN] DEHYDRATASE"/>
    <property type="match status" value="1"/>
</dbReference>
<keyword evidence="7" id="KW-0456">Lyase</keyword>
<dbReference type="NCBIfam" id="NF000582">
    <property type="entry name" value="PRK00006.1"/>
    <property type="match status" value="1"/>
</dbReference>
<comment type="subcellular location">
    <subcellularLocation>
        <location evidence="1">Cytoplasm</location>
    </subcellularLocation>
</comment>
<keyword evidence="4" id="KW-0444">Lipid biosynthesis</keyword>
<evidence type="ECO:0000256" key="1">
    <source>
        <dbReference type="ARBA" id="ARBA00004496"/>
    </source>
</evidence>
<dbReference type="STRING" id="2769.R7QD92"/>
<evidence type="ECO:0000256" key="6">
    <source>
        <dbReference type="ARBA" id="ARBA00023098"/>
    </source>
</evidence>
<sequence>MWAREVESAQPRPLTGSEGHHRQRSDSLRPALYWRVFNPAERAIAGTRKSLQTQQQLKRTVLSSIMGLGFISQAPLVIGSRKQNLSTCPRPRVYTARPRWTAAVEAQPETETKSASEMSESATKWPEVLSVEQVMKILPHRYPFLLIDRVVAYEPGKRAVAIKNVSINEPHFTGHFPDRPIMPGVLQVEALAQTGGIVMLQHEENPIKDGKGDFFFGGVDRVKWRKPVVPGDTLVMEMTLDSFKPRFGIAKMTGKAYVDGKLVVEGSFTLVMVVNK</sequence>
<dbReference type="GO" id="GO:0019171">
    <property type="term" value="F:(3R)-hydroxyacyl-[acyl-carrier-protein] dehydratase activity"/>
    <property type="evidence" value="ECO:0007669"/>
    <property type="project" value="UniProtKB-EC"/>
</dbReference>
<dbReference type="GO" id="GO:0005737">
    <property type="term" value="C:cytoplasm"/>
    <property type="evidence" value="ECO:0007669"/>
    <property type="project" value="UniProtKB-SubCell"/>
</dbReference>
<evidence type="ECO:0000313" key="11">
    <source>
        <dbReference type="Proteomes" id="UP000012073"/>
    </source>
</evidence>
<evidence type="ECO:0000256" key="9">
    <source>
        <dbReference type="SAM" id="MobiDB-lite"/>
    </source>
</evidence>
<evidence type="ECO:0000256" key="8">
    <source>
        <dbReference type="ARBA" id="ARBA00025049"/>
    </source>
</evidence>
<dbReference type="KEGG" id="ccp:CHC_T00009190001"/>
<dbReference type="Pfam" id="PF07977">
    <property type="entry name" value="FabA"/>
    <property type="match status" value="1"/>
</dbReference>
<dbReference type="HAMAP" id="MF_00406">
    <property type="entry name" value="FabZ"/>
    <property type="match status" value="1"/>
</dbReference>
<dbReference type="InterPro" id="IPR013114">
    <property type="entry name" value="FabA_FabZ"/>
</dbReference>
<dbReference type="InterPro" id="IPR010084">
    <property type="entry name" value="FabZ"/>
</dbReference>
<dbReference type="RefSeq" id="XP_005715234.1">
    <property type="nucleotide sequence ID" value="XM_005715177.1"/>
</dbReference>
<protein>
    <recommendedName>
        <fullName evidence="2">3-hydroxyacyl-[acyl-carrier-protein] dehydratase</fullName>
        <ecNumber evidence="2">4.2.1.59</ecNumber>
    </recommendedName>
</protein>
<name>R7QD92_CHOCR</name>
<proteinExistence type="inferred from homology"/>
<dbReference type="PhylomeDB" id="R7QD92"/>
<keyword evidence="5" id="KW-0441">Lipid A biosynthesis</keyword>
<dbReference type="Gramene" id="CDF35415">
    <property type="protein sequence ID" value="CDF35415"/>
    <property type="gene ID" value="CHC_T00009190001"/>
</dbReference>
<evidence type="ECO:0000313" key="10">
    <source>
        <dbReference type="EMBL" id="CDF35415.1"/>
    </source>
</evidence>
<keyword evidence="11" id="KW-1185">Reference proteome</keyword>
<organism evidence="10 11">
    <name type="scientific">Chondrus crispus</name>
    <name type="common">Carrageen Irish moss</name>
    <name type="synonym">Polymorpha crispa</name>
    <dbReference type="NCBI Taxonomy" id="2769"/>
    <lineage>
        <taxon>Eukaryota</taxon>
        <taxon>Rhodophyta</taxon>
        <taxon>Florideophyceae</taxon>
        <taxon>Rhodymeniophycidae</taxon>
        <taxon>Gigartinales</taxon>
        <taxon>Gigartinaceae</taxon>
        <taxon>Chondrus</taxon>
    </lineage>
</organism>
<dbReference type="EC" id="4.2.1.59" evidence="2"/>
<dbReference type="GO" id="GO:0009245">
    <property type="term" value="P:lipid A biosynthetic process"/>
    <property type="evidence" value="ECO:0007669"/>
    <property type="project" value="UniProtKB-KW"/>
</dbReference>
<accession>R7QD92</accession>
<evidence type="ECO:0000256" key="4">
    <source>
        <dbReference type="ARBA" id="ARBA00022516"/>
    </source>
</evidence>
<dbReference type="PANTHER" id="PTHR30272:SF1">
    <property type="entry name" value="3-HYDROXYACYL-[ACYL-CARRIER-PROTEIN] DEHYDRATASE"/>
    <property type="match status" value="1"/>
</dbReference>
<dbReference type="SUPFAM" id="SSF54637">
    <property type="entry name" value="Thioesterase/thiol ester dehydrase-isomerase"/>
    <property type="match status" value="1"/>
</dbReference>
<keyword evidence="6" id="KW-0443">Lipid metabolism</keyword>
<dbReference type="GO" id="GO:0016020">
    <property type="term" value="C:membrane"/>
    <property type="evidence" value="ECO:0007669"/>
    <property type="project" value="GOC"/>
</dbReference>
<dbReference type="Proteomes" id="UP000012073">
    <property type="component" value="Unassembled WGS sequence"/>
</dbReference>
<comment type="function">
    <text evidence="8">Involved in unsaturated fatty acids biosynthesis. Catalyzes the dehydration of short chain beta-hydroxyacyl-ACPs and long chain saturated and unsaturated beta-hydroxyacyl-ACPs.</text>
</comment>
<dbReference type="AlphaFoldDB" id="R7QD92"/>
<dbReference type="EMBL" id="HG001729">
    <property type="protein sequence ID" value="CDF35415.1"/>
    <property type="molecule type" value="Genomic_DNA"/>
</dbReference>
<reference evidence="11" key="1">
    <citation type="journal article" date="2013" name="Proc. Natl. Acad. Sci. U.S.A.">
        <title>Genome structure and metabolic features in the red seaweed Chondrus crispus shed light on evolution of the Archaeplastida.</title>
        <authorList>
            <person name="Collen J."/>
            <person name="Porcel B."/>
            <person name="Carre W."/>
            <person name="Ball S.G."/>
            <person name="Chaparro C."/>
            <person name="Tonon T."/>
            <person name="Barbeyron T."/>
            <person name="Michel G."/>
            <person name="Noel B."/>
            <person name="Valentin K."/>
            <person name="Elias M."/>
            <person name="Artiguenave F."/>
            <person name="Arun A."/>
            <person name="Aury J.M."/>
            <person name="Barbosa-Neto J.F."/>
            <person name="Bothwell J.H."/>
            <person name="Bouget F.Y."/>
            <person name="Brillet L."/>
            <person name="Cabello-Hurtado F."/>
            <person name="Capella-Gutierrez S."/>
            <person name="Charrier B."/>
            <person name="Cladiere L."/>
            <person name="Cock J.M."/>
            <person name="Coelho S.M."/>
            <person name="Colleoni C."/>
            <person name="Czjzek M."/>
            <person name="Da Silva C."/>
            <person name="Delage L."/>
            <person name="Denoeud F."/>
            <person name="Deschamps P."/>
            <person name="Dittami S.M."/>
            <person name="Gabaldon T."/>
            <person name="Gachon C.M."/>
            <person name="Groisillier A."/>
            <person name="Herve C."/>
            <person name="Jabbari K."/>
            <person name="Katinka M."/>
            <person name="Kloareg B."/>
            <person name="Kowalczyk N."/>
            <person name="Labadie K."/>
            <person name="Leblanc C."/>
            <person name="Lopez P.J."/>
            <person name="McLachlan D.H."/>
            <person name="Meslet-Cladiere L."/>
            <person name="Moustafa A."/>
            <person name="Nehr Z."/>
            <person name="Nyvall Collen P."/>
            <person name="Panaud O."/>
            <person name="Partensky F."/>
            <person name="Poulain J."/>
            <person name="Rensing S.A."/>
            <person name="Rousvoal S."/>
            <person name="Samson G."/>
            <person name="Symeonidi A."/>
            <person name="Weissenbach J."/>
            <person name="Zambounis A."/>
            <person name="Wincker P."/>
            <person name="Boyen C."/>
        </authorList>
    </citation>
    <scope>NUCLEOTIDE SEQUENCE [LARGE SCALE GENOMIC DNA]</scope>
    <source>
        <strain evidence="11">cv. Stackhouse</strain>
    </source>
</reference>
<dbReference type="GeneID" id="17322934"/>
<evidence type="ECO:0000256" key="7">
    <source>
        <dbReference type="ARBA" id="ARBA00023239"/>
    </source>
</evidence>
<dbReference type="InterPro" id="IPR029069">
    <property type="entry name" value="HotDog_dom_sf"/>
</dbReference>
<gene>
    <name evidence="10" type="ORF">CHC_T00009190001</name>
</gene>
<feature type="region of interest" description="Disordered" evidence="9">
    <location>
        <begin position="1"/>
        <end position="26"/>
    </location>
</feature>
<dbReference type="NCBIfam" id="TIGR01750">
    <property type="entry name" value="fabZ"/>
    <property type="match status" value="1"/>
</dbReference>
<dbReference type="CDD" id="cd01288">
    <property type="entry name" value="FabZ"/>
    <property type="match status" value="1"/>
</dbReference>
<evidence type="ECO:0000256" key="3">
    <source>
        <dbReference type="ARBA" id="ARBA00022490"/>
    </source>
</evidence>
<evidence type="ECO:0000256" key="5">
    <source>
        <dbReference type="ARBA" id="ARBA00022556"/>
    </source>
</evidence>
<dbReference type="FunFam" id="3.10.129.10:FF:000001">
    <property type="entry name" value="3-hydroxyacyl-[acyl-carrier-protein] dehydratase FabZ"/>
    <property type="match status" value="1"/>
</dbReference>
<keyword evidence="3" id="KW-0963">Cytoplasm</keyword>
<dbReference type="OrthoDB" id="4155at2759"/>
<dbReference type="Gene3D" id="3.10.129.10">
    <property type="entry name" value="Hotdog Thioesterase"/>
    <property type="match status" value="1"/>
</dbReference>
<evidence type="ECO:0000256" key="2">
    <source>
        <dbReference type="ARBA" id="ARBA00013167"/>
    </source>
</evidence>
<dbReference type="GO" id="GO:0006633">
    <property type="term" value="P:fatty acid biosynthetic process"/>
    <property type="evidence" value="ECO:0007669"/>
    <property type="project" value="InterPro"/>
</dbReference>